<protein>
    <recommendedName>
        <fullName evidence="9">3-methylmercaptopropionyl-CoA dehydrogenase</fullName>
        <ecNumber evidence="8">1.3.99.41</ecNumber>
    </recommendedName>
</protein>
<dbReference type="RefSeq" id="WP_099787877.1">
    <property type="nucleotide sequence ID" value="NZ_JBHLYV010000029.1"/>
</dbReference>
<dbReference type="FunFam" id="2.40.110.10:FF:000031">
    <property type="entry name" value="Acyl-CoA dehydrogenase, putative"/>
    <property type="match status" value="1"/>
</dbReference>
<feature type="domain" description="Acetyl-CoA dehydrogenase-like C-terminal" evidence="13">
    <location>
        <begin position="465"/>
        <end position="595"/>
    </location>
</feature>
<keyword evidence="5" id="KW-0560">Oxidoreductase</keyword>
<dbReference type="EC" id="1.3.99.41" evidence="8"/>
<sequence>MTYTAPLKDMLFAMRELAGLDTVNALPGCEDATVDTVEAVLEEHAKFCGSVVAPLNWPSDREPSYWHDGQVTTASGFKPAFKAFAEAGWQGVQHPVEFGGQGLPKLVATPCIEMLNAASISFALVALLSDGAIEALLTAGSDAQKAAYLEPLVSGRWTGTMNLTEPQAGSDLSAVRSRAVPQDDGSYKVFGTKIFITYGDHDMAENIVHLVLARTPDAPAGVKGISLFVVPKFMVNADGSLGARNDVECVSIEHKLGIKASPTAVLQFGDHGGAAATLVGEENRGLEYMFIMMNAARFGVGMQGIGLAERSYQQAVAFARDRLQSRDLSGSPGPVAIIHHPDVRRMLMSMRAHTEAARALAYVGAAVSDIARHHRDAATRAASLAVYEYLVPIIKGWSTEMAQDVTRDGVQVHGGMGFIEETGAAQHFRDAKILTIYEGTTAIQANDLVGRKTLRDGGATARSIIAQVRATEAQLAALAGGAHGADFAAILRRLSEGSVALEAVVDYVAGSAKTDIKAVFSGSVLYLRLAGIVLGGWQMARAAIISQKKLDAGDSDASFYQAKIGTARFFADHILSQAPGLRGAIVDGSSGVLALSAEQF</sequence>
<evidence type="ECO:0000256" key="4">
    <source>
        <dbReference type="ARBA" id="ARBA00022827"/>
    </source>
</evidence>
<dbReference type="Pfam" id="PF02770">
    <property type="entry name" value="Acyl-CoA_dh_M"/>
    <property type="match status" value="1"/>
</dbReference>
<dbReference type="Pfam" id="PF02771">
    <property type="entry name" value="Acyl-CoA_dh_N"/>
    <property type="match status" value="1"/>
</dbReference>
<dbReference type="OrthoDB" id="9770681at2"/>
<evidence type="ECO:0000259" key="11">
    <source>
        <dbReference type="Pfam" id="PF02770"/>
    </source>
</evidence>
<dbReference type="InterPro" id="IPR036250">
    <property type="entry name" value="AcylCo_DH-like_C"/>
</dbReference>
<keyword evidence="15" id="KW-1185">Reference proteome</keyword>
<dbReference type="InterPro" id="IPR013786">
    <property type="entry name" value="AcylCoA_DH/ox_N"/>
</dbReference>
<dbReference type="Proteomes" id="UP000230390">
    <property type="component" value="Unassembled WGS sequence"/>
</dbReference>
<evidence type="ECO:0000256" key="8">
    <source>
        <dbReference type="ARBA" id="ARBA00066694"/>
    </source>
</evidence>
<dbReference type="InterPro" id="IPR009075">
    <property type="entry name" value="AcylCo_DH/oxidase_C"/>
</dbReference>
<gene>
    <name evidence="14" type="ORF">CR105_07935</name>
</gene>
<dbReference type="InterPro" id="IPR025878">
    <property type="entry name" value="Acyl-CoA_dh-like_C_dom"/>
</dbReference>
<evidence type="ECO:0000313" key="15">
    <source>
        <dbReference type="Proteomes" id="UP000230390"/>
    </source>
</evidence>
<evidence type="ECO:0000256" key="5">
    <source>
        <dbReference type="ARBA" id="ARBA00023002"/>
    </source>
</evidence>
<dbReference type="Gene3D" id="2.40.110.10">
    <property type="entry name" value="Butyryl-CoA Dehydrogenase, subunit A, domain 2"/>
    <property type="match status" value="1"/>
</dbReference>
<reference evidence="14 15" key="1">
    <citation type="submission" date="2017-10" db="EMBL/GenBank/DDBJ databases">
        <title>Massilia psychrophilum sp. nov., a novel purple-pigmented bacterium isolated from Tianshan glacier, Xinjiang Municipality, China.</title>
        <authorList>
            <person name="Wang H."/>
        </authorList>
    </citation>
    <scope>NUCLEOTIDE SEQUENCE [LARGE SCALE GENOMIC DNA]</scope>
    <source>
        <strain evidence="14 15">JCM 30074</strain>
    </source>
</reference>
<dbReference type="PANTHER" id="PTHR42803:SF1">
    <property type="entry name" value="BROAD-SPECIFICITY LINEAR ACYL-COA DEHYDROGENASE FADE5"/>
    <property type="match status" value="1"/>
</dbReference>
<proteinExistence type="inferred from homology"/>
<evidence type="ECO:0000259" key="10">
    <source>
        <dbReference type="Pfam" id="PF00441"/>
    </source>
</evidence>
<organism evidence="14 15">
    <name type="scientific">Massilia eurypsychrophila</name>
    <dbReference type="NCBI Taxonomy" id="1485217"/>
    <lineage>
        <taxon>Bacteria</taxon>
        <taxon>Pseudomonadati</taxon>
        <taxon>Pseudomonadota</taxon>
        <taxon>Betaproteobacteria</taxon>
        <taxon>Burkholderiales</taxon>
        <taxon>Oxalobacteraceae</taxon>
        <taxon>Telluria group</taxon>
        <taxon>Massilia</taxon>
    </lineage>
</organism>
<evidence type="ECO:0000259" key="13">
    <source>
        <dbReference type="Pfam" id="PF12806"/>
    </source>
</evidence>
<name>A0A2G8TIT2_9BURK</name>
<feature type="domain" description="Acyl-CoA oxidase/dehydrogenase middle" evidence="11">
    <location>
        <begin position="161"/>
        <end position="270"/>
    </location>
</feature>
<dbReference type="EMBL" id="PDOC01000003">
    <property type="protein sequence ID" value="PIL45966.1"/>
    <property type="molecule type" value="Genomic_DNA"/>
</dbReference>
<dbReference type="Pfam" id="PF12806">
    <property type="entry name" value="Acyl-CoA_dh_C"/>
    <property type="match status" value="1"/>
</dbReference>
<feature type="domain" description="Acyl-CoA dehydrogenase/oxidase C-terminal" evidence="10">
    <location>
        <begin position="283"/>
        <end position="448"/>
    </location>
</feature>
<comment type="similarity">
    <text evidence="2">Belongs to the acyl-CoA dehydrogenase family.</text>
</comment>
<keyword evidence="3" id="KW-0285">Flavoprotein</keyword>
<comment type="function">
    <text evidence="7">Involved in the assimilation of dimethylsulphoniopropionate (DMSP), an important compound in the fixation of carbon in marine phytoplankton, by mediating the conversion of 3-(methylthio)propanoyl-CoA (MMPA-CoA) to 3-(methylthio)acryloyl-CoA (MTA-CoA).</text>
</comment>
<keyword evidence="4" id="KW-0274">FAD</keyword>
<feature type="domain" description="Acyl-CoA dehydrogenase/oxidase N-terminal" evidence="12">
    <location>
        <begin position="78"/>
        <end position="155"/>
    </location>
</feature>
<dbReference type="InterPro" id="IPR037069">
    <property type="entry name" value="AcylCoA_DH/ox_N_sf"/>
</dbReference>
<comment type="cofactor">
    <cofactor evidence="1">
        <name>FAD</name>
        <dbReference type="ChEBI" id="CHEBI:57692"/>
    </cofactor>
</comment>
<evidence type="ECO:0000256" key="2">
    <source>
        <dbReference type="ARBA" id="ARBA00009347"/>
    </source>
</evidence>
<dbReference type="InterPro" id="IPR046373">
    <property type="entry name" value="Acyl-CoA_Oxase/DH_mid-dom_sf"/>
</dbReference>
<evidence type="ECO:0000256" key="7">
    <source>
        <dbReference type="ARBA" id="ARBA00058683"/>
    </source>
</evidence>
<dbReference type="InterPro" id="IPR009100">
    <property type="entry name" value="AcylCoA_DH/oxidase_NM_dom_sf"/>
</dbReference>
<dbReference type="Pfam" id="PF00441">
    <property type="entry name" value="Acyl-CoA_dh_1"/>
    <property type="match status" value="1"/>
</dbReference>
<dbReference type="PANTHER" id="PTHR42803">
    <property type="entry name" value="ACYL-COA DEHYDROGENASE"/>
    <property type="match status" value="1"/>
</dbReference>
<comment type="caution">
    <text evidence="14">The sequence shown here is derived from an EMBL/GenBank/DDBJ whole genome shotgun (WGS) entry which is preliminary data.</text>
</comment>
<dbReference type="SUPFAM" id="SSF56645">
    <property type="entry name" value="Acyl-CoA dehydrogenase NM domain-like"/>
    <property type="match status" value="1"/>
</dbReference>
<evidence type="ECO:0000256" key="3">
    <source>
        <dbReference type="ARBA" id="ARBA00022630"/>
    </source>
</evidence>
<evidence type="ECO:0000256" key="1">
    <source>
        <dbReference type="ARBA" id="ARBA00001974"/>
    </source>
</evidence>
<dbReference type="InterPro" id="IPR006091">
    <property type="entry name" value="Acyl-CoA_Oxase/DH_mid-dom"/>
</dbReference>
<dbReference type="InterPro" id="IPR052166">
    <property type="entry name" value="Diverse_Acyl-CoA_DH"/>
</dbReference>
<accession>A0A2G8TIT2</accession>
<dbReference type="GO" id="GO:0050660">
    <property type="term" value="F:flavin adenine dinucleotide binding"/>
    <property type="evidence" value="ECO:0007669"/>
    <property type="project" value="InterPro"/>
</dbReference>
<dbReference type="SUPFAM" id="SSF47203">
    <property type="entry name" value="Acyl-CoA dehydrogenase C-terminal domain-like"/>
    <property type="match status" value="1"/>
</dbReference>
<comment type="catalytic activity">
    <reaction evidence="6">
        <text>3-(methylsulfanyl)propanoyl-CoA + oxidized [electron-transfer flavoprotein] + H(+) = 3-(methylsulfanyl)acryloyl-CoA + reduced [electron-transfer flavoprotein]</text>
        <dbReference type="Rhea" id="RHEA:52612"/>
        <dbReference type="Rhea" id="RHEA-COMP:10685"/>
        <dbReference type="Rhea" id="RHEA-COMP:10686"/>
        <dbReference type="ChEBI" id="CHEBI:15378"/>
        <dbReference type="ChEBI" id="CHEBI:57692"/>
        <dbReference type="ChEBI" id="CHEBI:58307"/>
        <dbReference type="ChEBI" id="CHEBI:82815"/>
        <dbReference type="ChEBI" id="CHEBI:84994"/>
        <dbReference type="EC" id="1.3.99.41"/>
    </reaction>
    <physiologicalReaction direction="left-to-right" evidence="6">
        <dbReference type="Rhea" id="RHEA:52613"/>
    </physiologicalReaction>
</comment>
<dbReference type="Gene3D" id="1.10.540.10">
    <property type="entry name" value="Acyl-CoA dehydrogenase/oxidase, N-terminal domain"/>
    <property type="match status" value="1"/>
</dbReference>
<dbReference type="GO" id="GO:0016627">
    <property type="term" value="F:oxidoreductase activity, acting on the CH-CH group of donors"/>
    <property type="evidence" value="ECO:0007669"/>
    <property type="project" value="InterPro"/>
</dbReference>
<evidence type="ECO:0000259" key="12">
    <source>
        <dbReference type="Pfam" id="PF02771"/>
    </source>
</evidence>
<evidence type="ECO:0000313" key="14">
    <source>
        <dbReference type="EMBL" id="PIL45966.1"/>
    </source>
</evidence>
<dbReference type="Gene3D" id="1.20.140.10">
    <property type="entry name" value="Butyryl-CoA Dehydrogenase, subunit A, domain 3"/>
    <property type="match status" value="1"/>
</dbReference>
<evidence type="ECO:0000256" key="6">
    <source>
        <dbReference type="ARBA" id="ARBA00051388"/>
    </source>
</evidence>
<evidence type="ECO:0000256" key="9">
    <source>
        <dbReference type="ARBA" id="ARBA00069043"/>
    </source>
</evidence>
<dbReference type="AlphaFoldDB" id="A0A2G8TIT2"/>